<comment type="caution">
    <text evidence="3">The sequence shown here is derived from an EMBL/GenBank/DDBJ whole genome shotgun (WGS) entry which is preliminary data.</text>
</comment>
<dbReference type="InterPro" id="IPR052618">
    <property type="entry name" value="ComplexI_NDUFA12"/>
</dbReference>
<dbReference type="Proteomes" id="UP000481861">
    <property type="component" value="Unassembled WGS sequence"/>
</dbReference>
<feature type="region of interest" description="Disordered" evidence="2">
    <location>
        <begin position="150"/>
        <end position="216"/>
    </location>
</feature>
<feature type="compositionally biased region" description="Basic and acidic residues" evidence="2">
    <location>
        <begin position="154"/>
        <end position="167"/>
    </location>
</feature>
<dbReference type="PANTHER" id="PTHR32470">
    <property type="entry name" value="ADH DEHYDROGENASE [UBIQUINONE] 1 ALPHA SUBCOMPLEX ASSEMBLY FACTOR 2"/>
    <property type="match status" value="1"/>
</dbReference>
<protein>
    <submittedName>
        <fullName evidence="3">Uncharacterized protein</fullName>
    </submittedName>
</protein>
<dbReference type="GO" id="GO:0005739">
    <property type="term" value="C:mitochondrion"/>
    <property type="evidence" value="ECO:0007669"/>
    <property type="project" value="TreeGrafter"/>
</dbReference>
<evidence type="ECO:0000313" key="4">
    <source>
        <dbReference type="Proteomes" id="UP000481861"/>
    </source>
</evidence>
<accession>A0A7C8IHR5</accession>
<proteinExistence type="inferred from homology"/>
<comment type="similarity">
    <text evidence="1">Belongs to the complex I NDUFA12 subunit family.</text>
</comment>
<dbReference type="EMBL" id="JAADJZ010000006">
    <property type="protein sequence ID" value="KAF2874510.1"/>
    <property type="molecule type" value="Genomic_DNA"/>
</dbReference>
<name>A0A7C8IHR5_9PLEO</name>
<dbReference type="OrthoDB" id="10255576at2759"/>
<evidence type="ECO:0000256" key="1">
    <source>
        <dbReference type="ARBA" id="ARBA00007355"/>
    </source>
</evidence>
<dbReference type="InterPro" id="IPR007763">
    <property type="entry name" value="NDUFA12"/>
</dbReference>
<evidence type="ECO:0000256" key="2">
    <source>
        <dbReference type="SAM" id="MobiDB-lite"/>
    </source>
</evidence>
<organism evidence="3 4">
    <name type="scientific">Massariosphaeria phaeospora</name>
    <dbReference type="NCBI Taxonomy" id="100035"/>
    <lineage>
        <taxon>Eukaryota</taxon>
        <taxon>Fungi</taxon>
        <taxon>Dikarya</taxon>
        <taxon>Ascomycota</taxon>
        <taxon>Pezizomycotina</taxon>
        <taxon>Dothideomycetes</taxon>
        <taxon>Pleosporomycetidae</taxon>
        <taxon>Pleosporales</taxon>
        <taxon>Pleosporales incertae sedis</taxon>
        <taxon>Massariosphaeria</taxon>
    </lineage>
</organism>
<dbReference type="PANTHER" id="PTHR32470:SF2">
    <property type="entry name" value="NADH DEHYDROGENASE [UBIQUINONE] 1 ALPHA SUBCOMPLEX ASSEMBLY FACTOR 2"/>
    <property type="match status" value="1"/>
</dbReference>
<sequence length="216" mass="24944">MASPPGAIRRLWYKWKTMSFPWRRKWLVGYDLHGNTFWEFKDALHATRNRRIVQYPAWTHHGDVKVPPQWMQWLRHTRFEPPTIAEQQSDAFRQQRMRALAEQADAKWAAKPSVLDAPDKQQPLQMLESRAPSTGVTQMDTGYQAVRVQSESPRAVEVEGAQIKEGETTDATTVKKKKKQAMRSEPEDSPWKTQTAKGNPGEEWQPKAWAPGVAKR</sequence>
<reference evidence="3 4" key="1">
    <citation type="submission" date="2020-01" db="EMBL/GenBank/DDBJ databases">
        <authorList>
            <consortium name="DOE Joint Genome Institute"/>
            <person name="Haridas S."/>
            <person name="Albert R."/>
            <person name="Binder M."/>
            <person name="Bloem J."/>
            <person name="Labutti K."/>
            <person name="Salamov A."/>
            <person name="Andreopoulos B."/>
            <person name="Baker S.E."/>
            <person name="Barry K."/>
            <person name="Bills G."/>
            <person name="Bluhm B.H."/>
            <person name="Cannon C."/>
            <person name="Castanera R."/>
            <person name="Culley D.E."/>
            <person name="Daum C."/>
            <person name="Ezra D."/>
            <person name="Gonzalez J.B."/>
            <person name="Henrissat B."/>
            <person name="Kuo A."/>
            <person name="Liang C."/>
            <person name="Lipzen A."/>
            <person name="Lutzoni F."/>
            <person name="Magnuson J."/>
            <person name="Mondo S."/>
            <person name="Nolan M."/>
            <person name="Ohm R."/>
            <person name="Pangilinan J."/>
            <person name="Park H.-J.H."/>
            <person name="Ramirez L."/>
            <person name="Alfaro M."/>
            <person name="Sun H."/>
            <person name="Tritt A."/>
            <person name="Yoshinaga Y."/>
            <person name="Zwiers L.-H.L."/>
            <person name="Turgeon B.G."/>
            <person name="Goodwin S.B."/>
            <person name="Spatafora J.W."/>
            <person name="Crous P.W."/>
            <person name="Grigoriev I.V."/>
        </authorList>
    </citation>
    <scope>NUCLEOTIDE SEQUENCE [LARGE SCALE GENOMIC DNA]</scope>
    <source>
        <strain evidence="3 4">CBS 611.86</strain>
    </source>
</reference>
<dbReference type="GO" id="GO:0032981">
    <property type="term" value="P:mitochondrial respiratory chain complex I assembly"/>
    <property type="evidence" value="ECO:0007669"/>
    <property type="project" value="TreeGrafter"/>
</dbReference>
<dbReference type="AlphaFoldDB" id="A0A7C8IHR5"/>
<dbReference type="Pfam" id="PF05071">
    <property type="entry name" value="NDUFA12"/>
    <property type="match status" value="1"/>
</dbReference>
<keyword evidence="4" id="KW-1185">Reference proteome</keyword>
<gene>
    <name evidence="3" type="ORF">BDV95DRAFT_488455</name>
</gene>
<evidence type="ECO:0000313" key="3">
    <source>
        <dbReference type="EMBL" id="KAF2874510.1"/>
    </source>
</evidence>
<dbReference type="GO" id="GO:0045271">
    <property type="term" value="C:respiratory chain complex I"/>
    <property type="evidence" value="ECO:0007669"/>
    <property type="project" value="InterPro"/>
</dbReference>